<evidence type="ECO:0000256" key="1">
    <source>
        <dbReference type="ARBA" id="ARBA00023015"/>
    </source>
</evidence>
<reference evidence="5" key="1">
    <citation type="submission" date="2024-05" db="EMBL/GenBank/DDBJ databases">
        <authorList>
            <person name="Kim S."/>
            <person name="Heo J."/>
            <person name="Choi H."/>
            <person name="Choi Y."/>
            <person name="Kwon S.-W."/>
            <person name="Kim Y."/>
        </authorList>
    </citation>
    <scope>NUCLEOTIDE SEQUENCE</scope>
    <source>
        <strain evidence="5">KACC 23698</strain>
    </source>
</reference>
<dbReference type="InterPro" id="IPR036388">
    <property type="entry name" value="WH-like_DNA-bd_sf"/>
</dbReference>
<name>A0AAU7JLZ1_9HYPH</name>
<dbReference type="CDD" id="cd07377">
    <property type="entry name" value="WHTH_GntR"/>
    <property type="match status" value="1"/>
</dbReference>
<dbReference type="RefSeq" id="WP_406857985.1">
    <property type="nucleotide sequence ID" value="NZ_CP157484.1"/>
</dbReference>
<dbReference type="EMBL" id="CP157484">
    <property type="protein sequence ID" value="XBO41134.1"/>
    <property type="molecule type" value="Genomic_DNA"/>
</dbReference>
<evidence type="ECO:0000256" key="3">
    <source>
        <dbReference type="ARBA" id="ARBA00023163"/>
    </source>
</evidence>
<dbReference type="SMART" id="SM00345">
    <property type="entry name" value="HTH_GNTR"/>
    <property type="match status" value="1"/>
</dbReference>
<keyword evidence="3" id="KW-0804">Transcription</keyword>
<dbReference type="PANTHER" id="PTHR43537:SF44">
    <property type="entry name" value="GNTR FAMILY REGULATORY PROTEIN"/>
    <property type="match status" value="1"/>
</dbReference>
<evidence type="ECO:0000256" key="2">
    <source>
        <dbReference type="ARBA" id="ARBA00023125"/>
    </source>
</evidence>
<evidence type="ECO:0000259" key="4">
    <source>
        <dbReference type="PROSITE" id="PS50949"/>
    </source>
</evidence>
<protein>
    <submittedName>
        <fullName evidence="5">FadR/GntR family transcriptional regulator</fullName>
    </submittedName>
</protein>
<organism evidence="5">
    <name type="scientific">Alsobacter sp. KACC 23698</name>
    <dbReference type="NCBI Taxonomy" id="3149229"/>
    <lineage>
        <taxon>Bacteria</taxon>
        <taxon>Pseudomonadati</taxon>
        <taxon>Pseudomonadota</taxon>
        <taxon>Alphaproteobacteria</taxon>
        <taxon>Hyphomicrobiales</taxon>
        <taxon>Alsobacteraceae</taxon>
        <taxon>Alsobacter</taxon>
    </lineage>
</organism>
<dbReference type="InterPro" id="IPR011711">
    <property type="entry name" value="GntR_C"/>
</dbReference>
<dbReference type="Pfam" id="PF00392">
    <property type="entry name" value="GntR"/>
    <property type="match status" value="1"/>
</dbReference>
<dbReference type="PRINTS" id="PR00035">
    <property type="entry name" value="HTHGNTR"/>
</dbReference>
<sequence length="237" mass="25546">MAHAIGRDIVAGRLAVGATLPCDADLMERFKVSRTVLREAMKTLAAKGMLDPKTRVGTQVLGEKCWNMFDADVLAWRMASGVDRAFLAHLFEIRQALEPLAAASAAMHRTDDDLARMREALGAMRRPGHSRDSFALADLAFHQTVLDASANPFLQAMGCVIQAALTLSFTISSPVDEPERFVESGAQHGDVLDAIVRRRAQKAARAMTAVIVQGAASADIRDLKPPSITVGIEFHGA</sequence>
<dbReference type="InterPro" id="IPR036390">
    <property type="entry name" value="WH_DNA-bd_sf"/>
</dbReference>
<gene>
    <name evidence="5" type="ORF">ABEG18_10345</name>
</gene>
<dbReference type="Gene3D" id="1.20.120.530">
    <property type="entry name" value="GntR ligand-binding domain-like"/>
    <property type="match status" value="1"/>
</dbReference>
<dbReference type="Gene3D" id="1.10.10.10">
    <property type="entry name" value="Winged helix-like DNA-binding domain superfamily/Winged helix DNA-binding domain"/>
    <property type="match status" value="1"/>
</dbReference>
<accession>A0AAU7JLZ1</accession>
<dbReference type="GO" id="GO:0003700">
    <property type="term" value="F:DNA-binding transcription factor activity"/>
    <property type="evidence" value="ECO:0007669"/>
    <property type="project" value="InterPro"/>
</dbReference>
<dbReference type="SMART" id="SM00895">
    <property type="entry name" value="FCD"/>
    <property type="match status" value="1"/>
</dbReference>
<proteinExistence type="predicted"/>
<dbReference type="SUPFAM" id="SSF46785">
    <property type="entry name" value="Winged helix' DNA-binding domain"/>
    <property type="match status" value="1"/>
</dbReference>
<dbReference type="GO" id="GO:0003677">
    <property type="term" value="F:DNA binding"/>
    <property type="evidence" value="ECO:0007669"/>
    <property type="project" value="UniProtKB-KW"/>
</dbReference>
<dbReference type="PANTHER" id="PTHR43537">
    <property type="entry name" value="TRANSCRIPTIONAL REGULATOR, GNTR FAMILY"/>
    <property type="match status" value="1"/>
</dbReference>
<feature type="domain" description="HTH gntR-type" evidence="4">
    <location>
        <begin position="1"/>
        <end position="63"/>
    </location>
</feature>
<dbReference type="Pfam" id="PF07729">
    <property type="entry name" value="FCD"/>
    <property type="match status" value="1"/>
</dbReference>
<dbReference type="PROSITE" id="PS50949">
    <property type="entry name" value="HTH_GNTR"/>
    <property type="match status" value="1"/>
</dbReference>
<keyword evidence="2" id="KW-0238">DNA-binding</keyword>
<dbReference type="InterPro" id="IPR000524">
    <property type="entry name" value="Tscrpt_reg_HTH_GntR"/>
</dbReference>
<evidence type="ECO:0000313" key="5">
    <source>
        <dbReference type="EMBL" id="XBO41134.1"/>
    </source>
</evidence>
<dbReference type="SUPFAM" id="SSF48008">
    <property type="entry name" value="GntR ligand-binding domain-like"/>
    <property type="match status" value="1"/>
</dbReference>
<dbReference type="AlphaFoldDB" id="A0AAU7JLZ1"/>
<dbReference type="InterPro" id="IPR008920">
    <property type="entry name" value="TF_FadR/GntR_C"/>
</dbReference>
<keyword evidence="1" id="KW-0805">Transcription regulation</keyword>